<accession>A0A4Z1SVQ9</accession>
<sequence>MRTEVFRYTGPQGYRAIHRAPPEDHLTTIPALSTGMIAEVWFTDSEYITIEMEMQGPTVRRFPLSRIVPYMHVELMHETLSLTPPPPTWVFLGSLEPFLLLGSKCDRLVDSHKLPGLVQLTTYSALFPIFNFQDNICLTADAGDKREYSLKIPGKDFLTLAARELLLPLDGAVLRFTFVGNYAPLYLVTALKHKNAFFPDLALPRPFFLGHRGCGSNRLHEASRVPIAENTPLSFKLAQQMGCIGSETDIILTSDAIPVICHNFDLRVVAAEGGENTIVLPLTKMNALNHAIASRTIRPLRNTRSSSAPHFRKVISREKDEYWVIGDIKAIYTLDEVLSARSDALFNLELKYPTRFSPYASIYFPRVRLVSEVLTVLDHHPNPIYFSSFDSILCVILKLVVGIPVKYRSFVLDPTALFGACCNDILLPEPSTKSPAIFMLYLSDEKTIEEYADVDLCSTTQLCHENALELVLAAGLTGMVLWRDILRTGVPPLATRVKDHGLMLITYGTPVDEKICEQLDMGVDGVIYDLCQRGVSKTPI</sequence>
<dbReference type="Pfam" id="PF03009">
    <property type="entry name" value="GDPD"/>
    <property type="match status" value="1"/>
</dbReference>
<dbReference type="InterPro" id="IPR017946">
    <property type="entry name" value="PLC-like_Pdiesterase_TIM-brl"/>
</dbReference>
<proteinExistence type="predicted"/>
<dbReference type="GO" id="GO:0008081">
    <property type="term" value="F:phosphoric diester hydrolase activity"/>
    <property type="evidence" value="ECO:0007669"/>
    <property type="project" value="InterPro"/>
</dbReference>
<evidence type="ECO:0000259" key="2">
    <source>
        <dbReference type="PROSITE" id="PS51704"/>
    </source>
</evidence>
<dbReference type="PROSITE" id="PS51704">
    <property type="entry name" value="GP_PDE"/>
    <property type="match status" value="1"/>
</dbReference>
<dbReference type="Proteomes" id="UP000315496">
    <property type="component" value="Chromosome 1"/>
</dbReference>
<dbReference type="VEuPathDB" id="GiardiaDB:GMRT_15893"/>
<gene>
    <name evidence="3" type="ORF">GMRT_15893</name>
</gene>
<feature type="domain" description="GP-PDE" evidence="2">
    <location>
        <begin position="206"/>
        <end position="538"/>
    </location>
</feature>
<dbReference type="OrthoDB" id="10257028at2759"/>
<dbReference type="PANTHER" id="PTHR22958:SF1">
    <property type="entry name" value="GLYCEROPHOSPHOCHOLINE PHOSPHODIESTERASE GPCPD1"/>
    <property type="match status" value="1"/>
</dbReference>
<name>A0A4Z1SVQ9_GIAMU</name>
<reference evidence="3 4" key="1">
    <citation type="submission" date="2019-05" db="EMBL/GenBank/DDBJ databases">
        <title>The compact genome of Giardia muris reveals important steps in the evolution of intestinal protozoan parasites.</title>
        <authorList>
            <person name="Xu F."/>
            <person name="Jimenez-Gonzalez A."/>
            <person name="Einarsson E."/>
            <person name="Astvaldsson A."/>
            <person name="Peirasmaki D."/>
            <person name="Eckmann L."/>
            <person name="Andersson J.O."/>
            <person name="Svard S.G."/>
            <person name="Jerlstrom-Hultqvist J."/>
        </authorList>
    </citation>
    <scope>NUCLEOTIDE SEQUENCE [LARGE SCALE GENOMIC DNA]</scope>
    <source>
        <strain evidence="3 4">Roberts-Thomson</strain>
    </source>
</reference>
<dbReference type="PANTHER" id="PTHR22958">
    <property type="entry name" value="GLYCEROPHOSPHORYL DIESTER PHOSPHODIESTERASE"/>
    <property type="match status" value="1"/>
</dbReference>
<dbReference type="SUPFAM" id="SSF51695">
    <property type="entry name" value="PLC-like phosphodiesterases"/>
    <property type="match status" value="1"/>
</dbReference>
<dbReference type="AlphaFoldDB" id="A0A4Z1SVQ9"/>
<dbReference type="Gene3D" id="3.20.20.190">
    <property type="entry name" value="Phosphatidylinositol (PI) phosphodiesterase"/>
    <property type="match status" value="1"/>
</dbReference>
<evidence type="ECO:0000313" key="4">
    <source>
        <dbReference type="Proteomes" id="UP000315496"/>
    </source>
</evidence>
<protein>
    <submittedName>
        <fullName evidence="3">Glycerophosphocholine phosphodiesterase</fullName>
    </submittedName>
</protein>
<dbReference type="InterPro" id="IPR051578">
    <property type="entry name" value="GDPD"/>
</dbReference>
<organism evidence="3 4">
    <name type="scientific">Giardia muris</name>
    <dbReference type="NCBI Taxonomy" id="5742"/>
    <lineage>
        <taxon>Eukaryota</taxon>
        <taxon>Metamonada</taxon>
        <taxon>Diplomonadida</taxon>
        <taxon>Hexamitidae</taxon>
        <taxon>Giardiinae</taxon>
        <taxon>Giardia</taxon>
    </lineage>
</organism>
<evidence type="ECO:0000313" key="3">
    <source>
        <dbReference type="EMBL" id="TNJ29942.1"/>
    </source>
</evidence>
<evidence type="ECO:0000256" key="1">
    <source>
        <dbReference type="ARBA" id="ARBA00022801"/>
    </source>
</evidence>
<dbReference type="EMBL" id="VDLU01000001">
    <property type="protein sequence ID" value="TNJ29942.1"/>
    <property type="molecule type" value="Genomic_DNA"/>
</dbReference>
<dbReference type="InterPro" id="IPR030395">
    <property type="entry name" value="GP_PDE_dom"/>
</dbReference>
<comment type="caution">
    <text evidence="3">The sequence shown here is derived from an EMBL/GenBank/DDBJ whole genome shotgun (WGS) entry which is preliminary data.</text>
</comment>
<keyword evidence="1" id="KW-0378">Hydrolase</keyword>
<keyword evidence="4" id="KW-1185">Reference proteome</keyword>
<dbReference type="GO" id="GO:0046475">
    <property type="term" value="P:glycerophospholipid catabolic process"/>
    <property type="evidence" value="ECO:0007669"/>
    <property type="project" value="TreeGrafter"/>
</dbReference>